<proteinExistence type="predicted"/>
<dbReference type="Proteomes" id="UP001303902">
    <property type="component" value="Chromosome"/>
</dbReference>
<gene>
    <name evidence="2" type="ORF">QWT69_14250</name>
</gene>
<evidence type="ECO:0000313" key="3">
    <source>
        <dbReference type="Proteomes" id="UP001303902"/>
    </source>
</evidence>
<keyword evidence="3" id="KW-1185">Reference proteome</keyword>
<dbReference type="Pfam" id="PF21172">
    <property type="entry name" value="CueP"/>
    <property type="match status" value="1"/>
</dbReference>
<dbReference type="Gene3D" id="2.60.40.3700">
    <property type="match status" value="1"/>
</dbReference>
<organism evidence="2 3">
    <name type="scientific">Sporosarcina oncorhynchi</name>
    <dbReference type="NCBI Taxonomy" id="3056444"/>
    <lineage>
        <taxon>Bacteria</taxon>
        <taxon>Bacillati</taxon>
        <taxon>Bacillota</taxon>
        <taxon>Bacilli</taxon>
        <taxon>Bacillales</taxon>
        <taxon>Caryophanaceae</taxon>
        <taxon>Sporosarcina</taxon>
    </lineage>
</organism>
<dbReference type="InterPro" id="IPR047808">
    <property type="entry name" value="CueP-like"/>
</dbReference>
<evidence type="ECO:0000313" key="2">
    <source>
        <dbReference type="EMBL" id="WOV87020.1"/>
    </source>
</evidence>
<evidence type="ECO:0000256" key="1">
    <source>
        <dbReference type="SAM" id="SignalP"/>
    </source>
</evidence>
<dbReference type="NCBIfam" id="NF038094">
    <property type="entry name" value="CueP_fam"/>
    <property type="match status" value="1"/>
</dbReference>
<accession>A0ABZ0L4D0</accession>
<dbReference type="RefSeq" id="WP_317966718.1">
    <property type="nucleotide sequence ID" value="NZ_CP129118.1"/>
</dbReference>
<dbReference type="EMBL" id="CP129118">
    <property type="protein sequence ID" value="WOV87020.1"/>
    <property type="molecule type" value="Genomic_DNA"/>
</dbReference>
<name>A0ABZ0L4D0_9BACL</name>
<feature type="signal peptide" evidence="1">
    <location>
        <begin position="1"/>
        <end position="25"/>
    </location>
</feature>
<protein>
    <submittedName>
        <fullName evidence="2">CueP family metal-binding protein</fullName>
    </submittedName>
</protein>
<keyword evidence="1" id="KW-0732">Signal</keyword>
<sequence length="174" mass="19325">MKRKMYVLLVLVLALVVGCSSESGKGETENLNSDEMKKLVHDYTVRNVTAASASITSEELIVTDENKNVTTYKLPEDEFFVSIAPFVNQTHPCDNHSLTGCQGELVEEEFTVQIQDSNGTIILDEKKQTEANGFIDLWLPRNETFTVTISNDQKQAISEIANGDNTCITTMQLS</sequence>
<feature type="chain" id="PRO_5045387978" evidence="1">
    <location>
        <begin position="26"/>
        <end position="174"/>
    </location>
</feature>
<reference evidence="2 3" key="1">
    <citation type="submission" date="2023-06" db="EMBL/GenBank/DDBJ databases">
        <title>Sporosarcina sp. nov., isolated from Korean tranditional fermented seafood 'Jeotgal'.</title>
        <authorList>
            <person name="Yang A.I."/>
            <person name="Shin N.-R."/>
        </authorList>
    </citation>
    <scope>NUCLEOTIDE SEQUENCE [LARGE SCALE GENOMIC DNA]</scope>
    <source>
        <strain evidence="2 3">T2O-4</strain>
    </source>
</reference>
<dbReference type="PROSITE" id="PS51257">
    <property type="entry name" value="PROKAR_LIPOPROTEIN"/>
    <property type="match status" value="1"/>
</dbReference>